<dbReference type="EMBL" id="JAGSHT010000013">
    <property type="protein sequence ID" value="MBZ2197248.1"/>
    <property type="molecule type" value="Genomic_DNA"/>
</dbReference>
<protein>
    <submittedName>
        <fullName evidence="1">Uncharacterized protein</fullName>
    </submittedName>
</protein>
<dbReference type="Proteomes" id="UP000826651">
    <property type="component" value="Unassembled WGS sequence"/>
</dbReference>
<evidence type="ECO:0000313" key="1">
    <source>
        <dbReference type="EMBL" id="MBZ2197248.1"/>
    </source>
</evidence>
<accession>A0ABS7SBK0</accession>
<dbReference type="RefSeq" id="WP_223406865.1">
    <property type="nucleotide sequence ID" value="NZ_JAGSHT010000013.1"/>
</dbReference>
<keyword evidence="2" id="KW-1185">Reference proteome</keyword>
<comment type="caution">
    <text evidence="1">The sequence shown here is derived from an EMBL/GenBank/DDBJ whole genome shotgun (WGS) entry which is preliminary data.</text>
</comment>
<organism evidence="1 2">
    <name type="scientific">Occultella gossypii</name>
    <dbReference type="NCBI Taxonomy" id="2800820"/>
    <lineage>
        <taxon>Bacteria</taxon>
        <taxon>Bacillati</taxon>
        <taxon>Actinomycetota</taxon>
        <taxon>Actinomycetes</taxon>
        <taxon>Micrococcales</taxon>
        <taxon>Ruaniaceae</taxon>
        <taxon>Occultella</taxon>
    </lineage>
</organism>
<name>A0ABS7SBK0_9MICO</name>
<proteinExistence type="predicted"/>
<sequence>MDITDALAPTSDQLDAVELVNPRTFTIDTGSRLGKREGKTVAEIRLVNFDRVWRPSKGMLDVLAGCWGTDAKAWVGRSVTLYCDPEVMFGPNKVGGVRISHLSHIDKARTLSIRASGQGKRKDWHVEPLAAPVPEPTAAQVAASTDHAELRAWWQVSGDERRAQIQARASELKTPANVTDADELTDAEFAALHPEAS</sequence>
<evidence type="ECO:0000313" key="2">
    <source>
        <dbReference type="Proteomes" id="UP000826651"/>
    </source>
</evidence>
<gene>
    <name evidence="1" type="ORF">KCQ71_13870</name>
</gene>
<reference evidence="1 2" key="1">
    <citation type="submission" date="2021-04" db="EMBL/GenBank/DDBJ databases">
        <title>Ruania sp. nov., isolated from sandy soil of mangrove forest.</title>
        <authorList>
            <person name="Ge X."/>
            <person name="Huang R."/>
            <person name="Liu W."/>
        </authorList>
    </citation>
    <scope>NUCLEOTIDE SEQUENCE [LARGE SCALE GENOMIC DNA]</scope>
    <source>
        <strain evidence="1 2">N2-46</strain>
    </source>
</reference>